<reference evidence="2 3" key="1">
    <citation type="submission" date="2019-12" db="EMBL/GenBank/DDBJ databases">
        <authorList>
            <person name="Floudas D."/>
            <person name="Bentzer J."/>
            <person name="Ahren D."/>
            <person name="Johansson T."/>
            <person name="Persson P."/>
            <person name="Tunlid A."/>
        </authorList>
    </citation>
    <scope>NUCLEOTIDE SEQUENCE [LARGE SCALE GENOMIC DNA]</scope>
    <source>
        <strain evidence="2 3">CBS 102.39</strain>
    </source>
</reference>
<name>A0A8H4VQF1_9AGAR</name>
<keyword evidence="1" id="KW-0732">Signal</keyword>
<dbReference type="Proteomes" id="UP000521872">
    <property type="component" value="Unassembled WGS sequence"/>
</dbReference>
<evidence type="ECO:0000313" key="2">
    <source>
        <dbReference type="EMBL" id="KAF4618538.1"/>
    </source>
</evidence>
<evidence type="ECO:0000256" key="1">
    <source>
        <dbReference type="SAM" id="SignalP"/>
    </source>
</evidence>
<proteinExistence type="predicted"/>
<dbReference type="AlphaFoldDB" id="A0A8H4VQF1"/>
<evidence type="ECO:0000313" key="3">
    <source>
        <dbReference type="Proteomes" id="UP000521872"/>
    </source>
</evidence>
<sequence>MANTLVRWCIILINLKVAKPPLCRLGETARPPPMLLQYTIPSSSAIKSFSEVVAARHPHCVKQLVTNLKSFQPTTAYSTTPSDIQELEVSIYELENIMNSVVNYYNSKIDYAETQIHAFHV</sequence>
<organism evidence="2 3">
    <name type="scientific">Agrocybe pediades</name>
    <dbReference type="NCBI Taxonomy" id="84607"/>
    <lineage>
        <taxon>Eukaryota</taxon>
        <taxon>Fungi</taxon>
        <taxon>Dikarya</taxon>
        <taxon>Basidiomycota</taxon>
        <taxon>Agaricomycotina</taxon>
        <taxon>Agaricomycetes</taxon>
        <taxon>Agaricomycetidae</taxon>
        <taxon>Agaricales</taxon>
        <taxon>Agaricineae</taxon>
        <taxon>Strophariaceae</taxon>
        <taxon>Agrocybe</taxon>
    </lineage>
</organism>
<dbReference type="EMBL" id="JAACJL010000017">
    <property type="protein sequence ID" value="KAF4618538.1"/>
    <property type="molecule type" value="Genomic_DNA"/>
</dbReference>
<keyword evidence="3" id="KW-1185">Reference proteome</keyword>
<comment type="caution">
    <text evidence="2">The sequence shown here is derived from an EMBL/GenBank/DDBJ whole genome shotgun (WGS) entry which is preliminary data.</text>
</comment>
<feature type="signal peptide" evidence="1">
    <location>
        <begin position="1"/>
        <end position="18"/>
    </location>
</feature>
<protein>
    <submittedName>
        <fullName evidence="2">Uncharacterized protein</fullName>
    </submittedName>
</protein>
<gene>
    <name evidence="2" type="ORF">D9613_010072</name>
</gene>
<feature type="chain" id="PRO_5034739282" evidence="1">
    <location>
        <begin position="19"/>
        <end position="121"/>
    </location>
</feature>
<accession>A0A8H4VQF1</accession>